<accession>A0A9P1CQP9</accession>
<evidence type="ECO:0000313" key="2">
    <source>
        <dbReference type="EMBL" id="CAI3995443.1"/>
    </source>
</evidence>
<reference evidence="3 4" key="2">
    <citation type="submission" date="2024-05" db="EMBL/GenBank/DDBJ databases">
        <authorList>
            <person name="Chen Y."/>
            <person name="Shah S."/>
            <person name="Dougan E. K."/>
            <person name="Thang M."/>
            <person name="Chan C."/>
        </authorList>
    </citation>
    <scope>NUCLEOTIDE SEQUENCE [LARGE SCALE GENOMIC DNA]</scope>
</reference>
<dbReference type="OrthoDB" id="406378at2759"/>
<sequence length="560" mass="59835">MDYGNLGEGHLAADKAQGLWQQEGDKKEEVKAMLCQTQNWRLAEIVAMKGQMEDAIGMVEEGPGLGLDFLALPAGACDVLVPSRFPGVASGKPVAPWKLLEDPNALDDLPAPPGYEKKGKGKGKSKSSVASKGSTKGKMNGIASFSNQKGRKGKGGSSTQVRGGSLAVGRFGVDDDPVPDFGLFCPEELKLSTSSCTSHIEAQGCCLVPGVVPEHICVQMAGVVDGILEDVLQDLENEDDDEVRKRKRLRDLGSVHAEDHRWDLKLPLTSEVRSTVEVLVQSMGTLLEDLVSRDAILAELACIVSDPGAKQQPLHADTLRIGSACAPSLTVFVPLQDTRASMGPTILCQGTHNLSSHLSLFKCEQVFMPQDVIVKKHRGLPAVSSSGTAIIMNSNLLHCGGANLPAEMGGSRRRLLYVTFQTPDNTPDRSSFSLREELLEELHLSDFDGGAPLQHPLDSQRQALLLGSLRGDSEAMIEFGLLLQSRGDPGAVEYFRKAALNKNAKGFALLADVFERGELGIPKNPEEAAKLRNFGAAMETQLGGNGEQGDTSNVSEAKPG</sequence>
<comment type="caution">
    <text evidence="2">The sequence shown here is derived from an EMBL/GenBank/DDBJ whole genome shotgun (WGS) entry which is preliminary data.</text>
</comment>
<dbReference type="PANTHER" id="PTHR37563">
    <property type="entry name" value="PHYTANOYL-COA DIOXYGENASE FAMILY PROTEIN (AFU_ORTHOLOGUE AFUA_2G03330)"/>
    <property type="match status" value="1"/>
</dbReference>
<evidence type="ECO:0000256" key="1">
    <source>
        <dbReference type="SAM" id="MobiDB-lite"/>
    </source>
</evidence>
<dbReference type="InterPro" id="IPR051961">
    <property type="entry name" value="Fungal_Metabolite_Diox"/>
</dbReference>
<reference evidence="2" key="1">
    <citation type="submission" date="2022-10" db="EMBL/GenBank/DDBJ databases">
        <authorList>
            <person name="Chen Y."/>
            <person name="Dougan E. K."/>
            <person name="Chan C."/>
            <person name="Rhodes N."/>
            <person name="Thang M."/>
        </authorList>
    </citation>
    <scope>NUCLEOTIDE SEQUENCE</scope>
</reference>
<feature type="region of interest" description="Disordered" evidence="1">
    <location>
        <begin position="103"/>
        <end position="161"/>
    </location>
</feature>
<dbReference type="InterPro" id="IPR008775">
    <property type="entry name" value="Phytyl_CoA_dOase-like"/>
</dbReference>
<dbReference type="Gene3D" id="1.25.40.10">
    <property type="entry name" value="Tetratricopeptide repeat domain"/>
    <property type="match status" value="1"/>
</dbReference>
<dbReference type="PANTHER" id="PTHR37563:SF2">
    <property type="entry name" value="PHYTANOYL-COA DIOXYGENASE FAMILY PROTEIN (AFU_ORTHOLOGUE AFUA_2G03330)"/>
    <property type="match status" value="1"/>
</dbReference>
<keyword evidence="4" id="KW-1185">Reference proteome</keyword>
<evidence type="ECO:0000313" key="3">
    <source>
        <dbReference type="EMBL" id="CAL4782755.1"/>
    </source>
</evidence>
<dbReference type="SUPFAM" id="SSF51197">
    <property type="entry name" value="Clavaminate synthase-like"/>
    <property type="match status" value="1"/>
</dbReference>
<dbReference type="EMBL" id="CAMXCT030002077">
    <property type="protein sequence ID" value="CAL4782755.1"/>
    <property type="molecule type" value="Genomic_DNA"/>
</dbReference>
<protein>
    <submittedName>
        <fullName evidence="2">Uncharacterized protein</fullName>
    </submittedName>
</protein>
<name>A0A9P1CQP9_9DINO</name>
<dbReference type="Gene3D" id="2.60.120.620">
    <property type="entry name" value="q2cbj1_9rhob like domain"/>
    <property type="match status" value="1"/>
</dbReference>
<organism evidence="2">
    <name type="scientific">Cladocopium goreaui</name>
    <dbReference type="NCBI Taxonomy" id="2562237"/>
    <lineage>
        <taxon>Eukaryota</taxon>
        <taxon>Sar</taxon>
        <taxon>Alveolata</taxon>
        <taxon>Dinophyceae</taxon>
        <taxon>Suessiales</taxon>
        <taxon>Symbiodiniaceae</taxon>
        <taxon>Cladocopium</taxon>
    </lineage>
</organism>
<feature type="region of interest" description="Disordered" evidence="1">
    <location>
        <begin position="539"/>
        <end position="560"/>
    </location>
</feature>
<dbReference type="Pfam" id="PF05721">
    <property type="entry name" value="PhyH"/>
    <property type="match status" value="1"/>
</dbReference>
<evidence type="ECO:0000313" key="4">
    <source>
        <dbReference type="Proteomes" id="UP001152797"/>
    </source>
</evidence>
<feature type="compositionally biased region" description="Low complexity" evidence="1">
    <location>
        <begin position="126"/>
        <end position="138"/>
    </location>
</feature>
<dbReference type="InterPro" id="IPR011990">
    <property type="entry name" value="TPR-like_helical_dom_sf"/>
</dbReference>
<feature type="compositionally biased region" description="Polar residues" evidence="1">
    <location>
        <begin position="548"/>
        <end position="560"/>
    </location>
</feature>
<dbReference type="EMBL" id="CAMXCT010002077">
    <property type="protein sequence ID" value="CAI3995443.1"/>
    <property type="molecule type" value="Genomic_DNA"/>
</dbReference>
<proteinExistence type="predicted"/>
<dbReference type="AlphaFoldDB" id="A0A9P1CQP9"/>
<dbReference type="EMBL" id="CAMXCT020002077">
    <property type="protein sequence ID" value="CAL1148818.1"/>
    <property type="molecule type" value="Genomic_DNA"/>
</dbReference>
<dbReference type="Proteomes" id="UP001152797">
    <property type="component" value="Unassembled WGS sequence"/>
</dbReference>
<dbReference type="SUPFAM" id="SSF81901">
    <property type="entry name" value="HCP-like"/>
    <property type="match status" value="1"/>
</dbReference>
<gene>
    <name evidence="2" type="ORF">C1SCF055_LOCUS22009</name>
</gene>